<dbReference type="Gene3D" id="3.40.50.720">
    <property type="entry name" value="NAD(P)-binding Rossmann-like Domain"/>
    <property type="match status" value="1"/>
</dbReference>
<keyword evidence="2" id="KW-0560">Oxidoreductase</keyword>
<reference evidence="4" key="1">
    <citation type="journal article" date="2019" name="Int. J. Syst. Evol. Microbiol.">
        <title>The Global Catalogue of Microorganisms (GCM) 10K type strain sequencing project: providing services to taxonomists for standard genome sequencing and annotation.</title>
        <authorList>
            <consortium name="The Broad Institute Genomics Platform"/>
            <consortium name="The Broad Institute Genome Sequencing Center for Infectious Disease"/>
            <person name="Wu L."/>
            <person name="Ma J."/>
        </authorList>
    </citation>
    <scope>NUCLEOTIDE SEQUENCE [LARGE SCALE GENOMIC DNA]</scope>
    <source>
        <strain evidence="4">JCM 18720</strain>
    </source>
</reference>
<comment type="caution">
    <text evidence="3">The sequence shown here is derived from an EMBL/GenBank/DDBJ whole genome shotgun (WGS) entry which is preliminary data.</text>
</comment>
<dbReference type="SUPFAM" id="SSF51735">
    <property type="entry name" value="NAD(P)-binding Rossmann-fold domains"/>
    <property type="match status" value="1"/>
</dbReference>
<evidence type="ECO:0000313" key="4">
    <source>
        <dbReference type="Proteomes" id="UP001501600"/>
    </source>
</evidence>
<dbReference type="EMBL" id="BAABLF010000008">
    <property type="protein sequence ID" value="GAA5190316.1"/>
    <property type="molecule type" value="Genomic_DNA"/>
</dbReference>
<name>A0ABP9S2P3_9GAMM</name>
<dbReference type="RefSeq" id="WP_345316401.1">
    <property type="nucleotide sequence ID" value="NZ_BAABLF010000008.1"/>
</dbReference>
<dbReference type="InterPro" id="IPR002347">
    <property type="entry name" value="SDR_fam"/>
</dbReference>
<dbReference type="PROSITE" id="PS00061">
    <property type="entry name" value="ADH_SHORT"/>
    <property type="match status" value="1"/>
</dbReference>
<dbReference type="Proteomes" id="UP001501600">
    <property type="component" value="Unassembled WGS sequence"/>
</dbReference>
<gene>
    <name evidence="3" type="ORF">GCM10025772_14670</name>
</gene>
<comment type="similarity">
    <text evidence="1">Belongs to the short-chain dehydrogenases/reductases (SDR) family.</text>
</comment>
<sequence>MATVLITGASSGIGRQLARDYAADGWDVLACGRDPERLEAVASDKIQPLSFDVMDVEGARRALTECPRPDMVILNAGTCEYLDVENWDGEAFDSVVATNLIGISHCLGPLLPRLQSGSTLALVDSLARLLPFTRAEAYGASKAAVHYLTQTLAVDLEPRGVRVVAISPGFVETPLTDRNTFDMPTLMPVEEASERIRQGLASRRRFIAFPRRLHWTLTLLSWLPKGLKIRICQWMKRP</sequence>
<dbReference type="PANTHER" id="PTHR44196">
    <property type="entry name" value="DEHYDROGENASE/REDUCTASE SDR FAMILY MEMBER 7B"/>
    <property type="match status" value="1"/>
</dbReference>
<organism evidence="3 4">
    <name type="scientific">Ferrimonas gelatinilytica</name>
    <dbReference type="NCBI Taxonomy" id="1255257"/>
    <lineage>
        <taxon>Bacteria</taxon>
        <taxon>Pseudomonadati</taxon>
        <taxon>Pseudomonadota</taxon>
        <taxon>Gammaproteobacteria</taxon>
        <taxon>Alteromonadales</taxon>
        <taxon>Ferrimonadaceae</taxon>
        <taxon>Ferrimonas</taxon>
    </lineage>
</organism>
<dbReference type="PRINTS" id="PR00081">
    <property type="entry name" value="GDHRDH"/>
</dbReference>
<accession>A0ABP9S2P3</accession>
<dbReference type="InterPro" id="IPR036291">
    <property type="entry name" value="NAD(P)-bd_dom_sf"/>
</dbReference>
<evidence type="ECO:0000256" key="2">
    <source>
        <dbReference type="ARBA" id="ARBA00023002"/>
    </source>
</evidence>
<keyword evidence="4" id="KW-1185">Reference proteome</keyword>
<proteinExistence type="inferred from homology"/>
<protein>
    <submittedName>
        <fullName evidence="3">SDR family NAD(P)-dependent oxidoreductase</fullName>
    </submittedName>
</protein>
<dbReference type="Pfam" id="PF00106">
    <property type="entry name" value="adh_short"/>
    <property type="match status" value="1"/>
</dbReference>
<evidence type="ECO:0000313" key="3">
    <source>
        <dbReference type="EMBL" id="GAA5190316.1"/>
    </source>
</evidence>
<dbReference type="InterPro" id="IPR020904">
    <property type="entry name" value="Sc_DH/Rdtase_CS"/>
</dbReference>
<dbReference type="PANTHER" id="PTHR44196:SF1">
    <property type="entry name" value="DEHYDROGENASE_REDUCTASE SDR FAMILY MEMBER 7B"/>
    <property type="match status" value="1"/>
</dbReference>
<evidence type="ECO:0000256" key="1">
    <source>
        <dbReference type="ARBA" id="ARBA00006484"/>
    </source>
</evidence>